<evidence type="ECO:0000256" key="2">
    <source>
        <dbReference type="SAM" id="SignalP"/>
    </source>
</evidence>
<evidence type="ECO:0000313" key="3">
    <source>
        <dbReference type="EMBL" id="CAG6566702.1"/>
    </source>
</evidence>
<dbReference type="EMBL" id="HBUE01171194">
    <property type="protein sequence ID" value="CAG6515201.1"/>
    <property type="molecule type" value="Transcribed_RNA"/>
</dbReference>
<sequence>MTCLGPAVVISCCFWLPAVLTNRNFIGCWTAVAPEEAIAVAGAGRVPEIETVGLVYSWIGELKLTFGMLGVWGLSRKLVGTREILPAALFVVLVGVADTMAMFCALEAEITLGLETIVEMLMPGLPA</sequence>
<protein>
    <submittedName>
        <fullName evidence="3">(northern house mosquito) hypothetical protein</fullName>
    </submittedName>
</protein>
<dbReference type="AlphaFoldDB" id="A0A8D8JA56"/>
<accession>A0A8D8JA56</accession>
<keyword evidence="2" id="KW-0732">Signal</keyword>
<organism evidence="3">
    <name type="scientific">Culex pipiens</name>
    <name type="common">House mosquito</name>
    <dbReference type="NCBI Taxonomy" id="7175"/>
    <lineage>
        <taxon>Eukaryota</taxon>
        <taxon>Metazoa</taxon>
        <taxon>Ecdysozoa</taxon>
        <taxon>Arthropoda</taxon>
        <taxon>Hexapoda</taxon>
        <taxon>Insecta</taxon>
        <taxon>Pterygota</taxon>
        <taxon>Neoptera</taxon>
        <taxon>Endopterygota</taxon>
        <taxon>Diptera</taxon>
        <taxon>Nematocera</taxon>
        <taxon>Culicoidea</taxon>
        <taxon>Culicidae</taxon>
        <taxon>Culicinae</taxon>
        <taxon>Culicini</taxon>
        <taxon>Culex</taxon>
        <taxon>Culex</taxon>
    </lineage>
</organism>
<feature type="transmembrane region" description="Helical" evidence="1">
    <location>
        <begin position="55"/>
        <end position="75"/>
    </location>
</feature>
<name>A0A8D8JA56_CULPI</name>
<reference evidence="3" key="1">
    <citation type="submission" date="2021-05" db="EMBL/GenBank/DDBJ databases">
        <authorList>
            <person name="Alioto T."/>
            <person name="Alioto T."/>
            <person name="Gomez Garrido J."/>
        </authorList>
    </citation>
    <scope>NUCLEOTIDE SEQUENCE</scope>
</reference>
<keyword evidence="1" id="KW-1133">Transmembrane helix</keyword>
<feature type="signal peptide" evidence="2">
    <location>
        <begin position="1"/>
        <end position="21"/>
    </location>
</feature>
<evidence type="ECO:0000256" key="1">
    <source>
        <dbReference type="SAM" id="Phobius"/>
    </source>
</evidence>
<feature type="transmembrane region" description="Helical" evidence="1">
    <location>
        <begin position="87"/>
        <end position="108"/>
    </location>
</feature>
<keyword evidence="1" id="KW-0812">Transmembrane</keyword>
<feature type="chain" id="PRO_5036261115" evidence="2">
    <location>
        <begin position="22"/>
        <end position="127"/>
    </location>
</feature>
<dbReference type="EMBL" id="HBUE01276644">
    <property type="protein sequence ID" value="CAG6566702.1"/>
    <property type="molecule type" value="Transcribed_RNA"/>
</dbReference>
<proteinExistence type="predicted"/>
<keyword evidence="1" id="KW-0472">Membrane</keyword>